<comment type="caution">
    <text evidence="1">The sequence shown here is derived from an EMBL/GenBank/DDBJ whole genome shotgun (WGS) entry which is preliminary data.</text>
</comment>
<gene>
    <name evidence="1" type="ORF">V6N12_031894</name>
</gene>
<dbReference type="EMBL" id="JBBPBM010000074">
    <property type="protein sequence ID" value="KAK8512167.1"/>
    <property type="molecule type" value="Genomic_DNA"/>
</dbReference>
<dbReference type="Proteomes" id="UP001472677">
    <property type="component" value="Unassembled WGS sequence"/>
</dbReference>
<protein>
    <submittedName>
        <fullName evidence="1">Uncharacterized protein</fullName>
    </submittedName>
</protein>
<reference evidence="1 2" key="1">
    <citation type="journal article" date="2024" name="G3 (Bethesda)">
        <title>Genome assembly of Hibiscus sabdariffa L. provides insights into metabolisms of medicinal natural products.</title>
        <authorList>
            <person name="Kim T."/>
        </authorList>
    </citation>
    <scope>NUCLEOTIDE SEQUENCE [LARGE SCALE GENOMIC DNA]</scope>
    <source>
        <strain evidence="1">TK-2024</strain>
        <tissue evidence="1">Old leaves</tissue>
    </source>
</reference>
<proteinExistence type="predicted"/>
<name>A0ABR2C084_9ROSI</name>
<evidence type="ECO:0000313" key="1">
    <source>
        <dbReference type="EMBL" id="KAK8512167.1"/>
    </source>
</evidence>
<accession>A0ABR2C084</accession>
<organism evidence="1 2">
    <name type="scientific">Hibiscus sabdariffa</name>
    <name type="common">roselle</name>
    <dbReference type="NCBI Taxonomy" id="183260"/>
    <lineage>
        <taxon>Eukaryota</taxon>
        <taxon>Viridiplantae</taxon>
        <taxon>Streptophyta</taxon>
        <taxon>Embryophyta</taxon>
        <taxon>Tracheophyta</taxon>
        <taxon>Spermatophyta</taxon>
        <taxon>Magnoliopsida</taxon>
        <taxon>eudicotyledons</taxon>
        <taxon>Gunneridae</taxon>
        <taxon>Pentapetalae</taxon>
        <taxon>rosids</taxon>
        <taxon>malvids</taxon>
        <taxon>Malvales</taxon>
        <taxon>Malvaceae</taxon>
        <taxon>Malvoideae</taxon>
        <taxon>Hibiscus</taxon>
    </lineage>
</organism>
<keyword evidence="2" id="KW-1185">Reference proteome</keyword>
<sequence length="75" mass="8487">MLLLRSLMRCTASLFFPGILVAFRIVSSVVYALARECRSNPIPFYWVEEAPTATTDGSELDGRRLTQSTSPSFRW</sequence>
<evidence type="ECO:0000313" key="2">
    <source>
        <dbReference type="Proteomes" id="UP001472677"/>
    </source>
</evidence>